<reference evidence="2" key="1">
    <citation type="submission" date="2012-02" db="EMBL/GenBank/DDBJ databases">
        <title>The complete genome of Solitalea canadensis DSM 3403.</title>
        <authorList>
            <consortium name="US DOE Joint Genome Institute (JGI-PGF)"/>
            <person name="Lucas S."/>
            <person name="Copeland A."/>
            <person name="Lapidus A."/>
            <person name="Glavina del Rio T."/>
            <person name="Dalin E."/>
            <person name="Tice H."/>
            <person name="Bruce D."/>
            <person name="Goodwin L."/>
            <person name="Pitluck S."/>
            <person name="Peters L."/>
            <person name="Ovchinnikova G."/>
            <person name="Lu M."/>
            <person name="Kyrpides N."/>
            <person name="Mavromatis K."/>
            <person name="Ivanova N."/>
            <person name="Brettin T."/>
            <person name="Detter J.C."/>
            <person name="Han C."/>
            <person name="Larimer F."/>
            <person name="Land M."/>
            <person name="Hauser L."/>
            <person name="Markowitz V."/>
            <person name="Cheng J.-F."/>
            <person name="Hugenholtz P."/>
            <person name="Woyke T."/>
            <person name="Wu D."/>
            <person name="Spring S."/>
            <person name="Schroeder M."/>
            <person name="Kopitz M."/>
            <person name="Brambilla E."/>
            <person name="Klenk H.-P."/>
            <person name="Eisen J.A."/>
        </authorList>
    </citation>
    <scope>NUCLEOTIDE SEQUENCE</scope>
    <source>
        <strain evidence="2">DSM 3403</strain>
    </source>
</reference>
<dbReference type="OrthoDB" id="1121502at2"/>
<evidence type="ECO:0000313" key="3">
    <source>
        <dbReference type="Proteomes" id="UP000007590"/>
    </source>
</evidence>
<dbReference type="AlphaFoldDB" id="H8KVH9"/>
<dbReference type="Proteomes" id="UP000007590">
    <property type="component" value="Chromosome"/>
</dbReference>
<keyword evidence="1" id="KW-0732">Signal</keyword>
<organism evidence="2 3">
    <name type="scientific">Solitalea canadensis (strain ATCC 29591 / DSM 3403 / JCM 21819 / LMG 8368 / NBRC 15130 / NCIMB 12057 / USAM 9D)</name>
    <name type="common">Flexibacter canadensis</name>
    <dbReference type="NCBI Taxonomy" id="929556"/>
    <lineage>
        <taxon>Bacteria</taxon>
        <taxon>Pseudomonadati</taxon>
        <taxon>Bacteroidota</taxon>
        <taxon>Sphingobacteriia</taxon>
        <taxon>Sphingobacteriales</taxon>
        <taxon>Sphingobacteriaceae</taxon>
        <taxon>Solitalea</taxon>
    </lineage>
</organism>
<gene>
    <name evidence="2" type="ordered locus">Solca_1270</name>
</gene>
<proteinExistence type="predicted"/>
<accession>H8KVH9</accession>
<dbReference type="KEGG" id="scn:Solca_1270"/>
<dbReference type="eggNOG" id="ENOG5030WX9">
    <property type="taxonomic scope" value="Bacteria"/>
</dbReference>
<evidence type="ECO:0000313" key="2">
    <source>
        <dbReference type="EMBL" id="AFD06359.1"/>
    </source>
</evidence>
<dbReference type="RefSeq" id="WP_014679586.1">
    <property type="nucleotide sequence ID" value="NC_017770.1"/>
</dbReference>
<evidence type="ECO:0000256" key="1">
    <source>
        <dbReference type="SAM" id="SignalP"/>
    </source>
</evidence>
<dbReference type="Gene3D" id="3.10.450.360">
    <property type="match status" value="1"/>
</dbReference>
<sequence>MKTTLRLLTLISIVFSGSAFAQSEQSSKVLFDAKKVDQKELPAAVVASVKKDFPNASLKEVYSIPASVYESDWQVITKNPVPKSMDIQYYSLKMSGKEISMDATYDSKGKLLTAKEYITNGKLPRAIPTYIANTYPGYAVKSDEIQKWYKNNQKKAIYEVAITKGTDKKKLYFDENNKLIKVK</sequence>
<feature type="signal peptide" evidence="1">
    <location>
        <begin position="1"/>
        <end position="21"/>
    </location>
</feature>
<evidence type="ECO:0008006" key="4">
    <source>
        <dbReference type="Google" id="ProtNLM"/>
    </source>
</evidence>
<keyword evidence="3" id="KW-1185">Reference proteome</keyword>
<dbReference type="HOGENOM" id="CLU_1474252_0_0_10"/>
<feature type="chain" id="PRO_5003613942" description="Beta-lactamase-inhibitor-like PepSY-like domain-containing protein" evidence="1">
    <location>
        <begin position="22"/>
        <end position="183"/>
    </location>
</feature>
<dbReference type="EMBL" id="CP003349">
    <property type="protein sequence ID" value="AFD06359.1"/>
    <property type="molecule type" value="Genomic_DNA"/>
</dbReference>
<protein>
    <recommendedName>
        <fullName evidence="4">Beta-lactamase-inhibitor-like PepSY-like domain-containing protein</fullName>
    </recommendedName>
</protein>
<dbReference type="SUPFAM" id="SSF160574">
    <property type="entry name" value="BT0923-like"/>
    <property type="match status" value="1"/>
</dbReference>
<name>H8KVH9_SOLCM</name>